<dbReference type="SMART" id="SM00066">
    <property type="entry name" value="GAL4"/>
    <property type="match status" value="1"/>
</dbReference>
<dbReference type="GO" id="GO:0005634">
    <property type="term" value="C:nucleus"/>
    <property type="evidence" value="ECO:0007669"/>
    <property type="project" value="UniProtKB-SubCell"/>
</dbReference>
<feature type="region of interest" description="Disordered" evidence="3">
    <location>
        <begin position="63"/>
        <end position="84"/>
    </location>
</feature>
<dbReference type="GO" id="GO:0008270">
    <property type="term" value="F:zinc ion binding"/>
    <property type="evidence" value="ECO:0007669"/>
    <property type="project" value="InterPro"/>
</dbReference>
<dbReference type="PANTHER" id="PTHR31001">
    <property type="entry name" value="UNCHARACTERIZED TRANSCRIPTIONAL REGULATORY PROTEIN"/>
    <property type="match status" value="1"/>
</dbReference>
<proteinExistence type="predicted"/>
<dbReference type="Gene3D" id="4.10.240.10">
    <property type="entry name" value="Zn(2)-C6 fungal-type DNA-binding domain"/>
    <property type="match status" value="1"/>
</dbReference>
<keyword evidence="6" id="KW-1185">Reference proteome</keyword>
<comment type="subcellular location">
    <subcellularLocation>
        <location evidence="1">Nucleus</location>
    </subcellularLocation>
</comment>
<gene>
    <name evidence="5" type="ORF">B0J15DRAFT_504416</name>
</gene>
<protein>
    <recommendedName>
        <fullName evidence="4">Zn(2)-C6 fungal-type domain-containing protein</fullName>
    </recommendedName>
</protein>
<reference evidence="5" key="1">
    <citation type="journal article" date="2021" name="Nat. Commun.">
        <title>Genetic determinants of endophytism in the Arabidopsis root mycobiome.</title>
        <authorList>
            <person name="Mesny F."/>
            <person name="Miyauchi S."/>
            <person name="Thiergart T."/>
            <person name="Pickel B."/>
            <person name="Atanasova L."/>
            <person name="Karlsson M."/>
            <person name="Huettel B."/>
            <person name="Barry K.W."/>
            <person name="Haridas S."/>
            <person name="Chen C."/>
            <person name="Bauer D."/>
            <person name="Andreopoulos W."/>
            <person name="Pangilinan J."/>
            <person name="LaButti K."/>
            <person name="Riley R."/>
            <person name="Lipzen A."/>
            <person name="Clum A."/>
            <person name="Drula E."/>
            <person name="Henrissat B."/>
            <person name="Kohler A."/>
            <person name="Grigoriev I.V."/>
            <person name="Martin F.M."/>
            <person name="Hacquard S."/>
        </authorList>
    </citation>
    <scope>NUCLEOTIDE SEQUENCE</scope>
    <source>
        <strain evidence="5">FSSC 5 MPI-SDFR-AT-0091</strain>
    </source>
</reference>
<dbReference type="SUPFAM" id="SSF57701">
    <property type="entry name" value="Zn2/Cys6 DNA-binding domain"/>
    <property type="match status" value="1"/>
</dbReference>
<keyword evidence="2" id="KW-0539">Nucleus</keyword>
<sequence>MKRTNAGDPVMVIHRPARPALSCRPCREKKRRCDRNKPCSSCSQRDIPCVYEERHQFVQRPVENAPAQVGAGPTPADSTPSSSL</sequence>
<dbReference type="InterPro" id="IPR001138">
    <property type="entry name" value="Zn2Cys6_DnaBD"/>
</dbReference>
<dbReference type="EMBL" id="JAGTJS010000025">
    <property type="protein sequence ID" value="KAH7234495.1"/>
    <property type="molecule type" value="Genomic_DNA"/>
</dbReference>
<evidence type="ECO:0000256" key="3">
    <source>
        <dbReference type="SAM" id="MobiDB-lite"/>
    </source>
</evidence>
<evidence type="ECO:0000256" key="1">
    <source>
        <dbReference type="ARBA" id="ARBA00004123"/>
    </source>
</evidence>
<dbReference type="PROSITE" id="PS50048">
    <property type="entry name" value="ZN2_CY6_FUNGAL_2"/>
    <property type="match status" value="1"/>
</dbReference>
<dbReference type="PROSITE" id="PS00463">
    <property type="entry name" value="ZN2_CY6_FUNGAL_1"/>
    <property type="match status" value="1"/>
</dbReference>
<comment type="caution">
    <text evidence="5">The sequence shown here is derived from an EMBL/GenBank/DDBJ whole genome shotgun (WGS) entry which is preliminary data.</text>
</comment>
<evidence type="ECO:0000313" key="5">
    <source>
        <dbReference type="EMBL" id="KAH7234495.1"/>
    </source>
</evidence>
<evidence type="ECO:0000259" key="4">
    <source>
        <dbReference type="PROSITE" id="PS50048"/>
    </source>
</evidence>
<dbReference type="AlphaFoldDB" id="A0A9P9JVX8"/>
<dbReference type="InterPro" id="IPR036864">
    <property type="entry name" value="Zn2-C6_fun-type_DNA-bd_sf"/>
</dbReference>
<dbReference type="InterPro" id="IPR050613">
    <property type="entry name" value="Sec_Metabolite_Reg"/>
</dbReference>
<dbReference type="CDD" id="cd00067">
    <property type="entry name" value="GAL4"/>
    <property type="match status" value="1"/>
</dbReference>
<organism evidence="5 6">
    <name type="scientific">Fusarium solani</name>
    <name type="common">Filamentous fungus</name>
    <dbReference type="NCBI Taxonomy" id="169388"/>
    <lineage>
        <taxon>Eukaryota</taxon>
        <taxon>Fungi</taxon>
        <taxon>Dikarya</taxon>
        <taxon>Ascomycota</taxon>
        <taxon>Pezizomycotina</taxon>
        <taxon>Sordariomycetes</taxon>
        <taxon>Hypocreomycetidae</taxon>
        <taxon>Hypocreales</taxon>
        <taxon>Nectriaceae</taxon>
        <taxon>Fusarium</taxon>
        <taxon>Fusarium solani species complex</taxon>
    </lineage>
</organism>
<evidence type="ECO:0000256" key="2">
    <source>
        <dbReference type="ARBA" id="ARBA00023242"/>
    </source>
</evidence>
<dbReference type="Pfam" id="PF00172">
    <property type="entry name" value="Zn_clus"/>
    <property type="match status" value="1"/>
</dbReference>
<dbReference type="PANTHER" id="PTHR31001:SF90">
    <property type="entry name" value="CENTROMERE DNA-BINDING PROTEIN COMPLEX CBF3 SUBUNIT B"/>
    <property type="match status" value="1"/>
</dbReference>
<accession>A0A9P9JVX8</accession>
<dbReference type="GO" id="GO:0000981">
    <property type="term" value="F:DNA-binding transcription factor activity, RNA polymerase II-specific"/>
    <property type="evidence" value="ECO:0007669"/>
    <property type="project" value="InterPro"/>
</dbReference>
<name>A0A9P9JVX8_FUSSL</name>
<feature type="domain" description="Zn(2)-C6 fungal-type" evidence="4">
    <location>
        <begin position="22"/>
        <end position="51"/>
    </location>
</feature>
<dbReference type="OrthoDB" id="9996127at2759"/>
<feature type="non-terminal residue" evidence="5">
    <location>
        <position position="84"/>
    </location>
</feature>
<dbReference type="Proteomes" id="UP000736672">
    <property type="component" value="Unassembled WGS sequence"/>
</dbReference>
<evidence type="ECO:0000313" key="6">
    <source>
        <dbReference type="Proteomes" id="UP000736672"/>
    </source>
</evidence>